<evidence type="ECO:0000313" key="1">
    <source>
        <dbReference type="EnsemblMetazoa" id="GAUT039500-PA"/>
    </source>
</evidence>
<dbReference type="EnsemblMetazoa" id="GAUT039500-RA">
    <property type="protein sequence ID" value="GAUT039500-PA"/>
    <property type="gene ID" value="GAUT039500"/>
</dbReference>
<name>A0A1A9VJR7_GLOAU</name>
<dbReference type="AlphaFoldDB" id="A0A1A9VJR7"/>
<proteinExistence type="predicted"/>
<dbReference type="Proteomes" id="UP000078200">
    <property type="component" value="Unassembled WGS sequence"/>
</dbReference>
<protein>
    <submittedName>
        <fullName evidence="1">Uncharacterized protein</fullName>
    </submittedName>
</protein>
<sequence length="164" mass="18069">MDNILDKSLGQTICNLFKIEEARAAVPHNAEDKVFKYCVLFPSASNQRLYKSLKAFAALAPTPPKILDIVFKYCVLFPSASNQRSYKSLKALGALAPAPLKILDIFLNQCFISCSFACSGGTDEGFSGCCAVLWHDKHEDFLLSIGPLSLPKYPKEFFTTSATF</sequence>
<dbReference type="VEuPathDB" id="VectorBase:GAUT039500"/>
<keyword evidence="2" id="KW-1185">Reference proteome</keyword>
<reference evidence="1" key="1">
    <citation type="submission" date="2020-05" db="UniProtKB">
        <authorList>
            <consortium name="EnsemblMetazoa"/>
        </authorList>
    </citation>
    <scope>IDENTIFICATION</scope>
    <source>
        <strain evidence="1">TTRI</strain>
    </source>
</reference>
<organism evidence="1 2">
    <name type="scientific">Glossina austeni</name>
    <name type="common">Savannah tsetse fly</name>
    <dbReference type="NCBI Taxonomy" id="7395"/>
    <lineage>
        <taxon>Eukaryota</taxon>
        <taxon>Metazoa</taxon>
        <taxon>Ecdysozoa</taxon>
        <taxon>Arthropoda</taxon>
        <taxon>Hexapoda</taxon>
        <taxon>Insecta</taxon>
        <taxon>Pterygota</taxon>
        <taxon>Neoptera</taxon>
        <taxon>Endopterygota</taxon>
        <taxon>Diptera</taxon>
        <taxon>Brachycera</taxon>
        <taxon>Muscomorpha</taxon>
        <taxon>Hippoboscoidea</taxon>
        <taxon>Glossinidae</taxon>
        <taxon>Glossina</taxon>
    </lineage>
</organism>
<accession>A0A1A9VJR7</accession>
<evidence type="ECO:0000313" key="2">
    <source>
        <dbReference type="Proteomes" id="UP000078200"/>
    </source>
</evidence>